<dbReference type="HOGENOM" id="CLU_768751_0_0_11"/>
<keyword evidence="2" id="KW-0808">Transferase</keyword>
<dbReference type="Gene3D" id="3.40.630.30">
    <property type="match status" value="2"/>
</dbReference>
<dbReference type="EMBL" id="JDYK01000002">
    <property type="protein sequence ID" value="EWS82743.1"/>
    <property type="molecule type" value="Genomic_DNA"/>
</dbReference>
<protein>
    <submittedName>
        <fullName evidence="2">GCN5 family acetyltransferase</fullName>
    </submittedName>
</protein>
<dbReference type="AlphaFoldDB" id="Z9JXJ6"/>
<dbReference type="STRING" id="396014.BF93_06890"/>
<dbReference type="Proteomes" id="UP000023067">
    <property type="component" value="Unassembled WGS sequence"/>
</dbReference>
<dbReference type="CDD" id="cd04301">
    <property type="entry name" value="NAT_SF"/>
    <property type="match status" value="1"/>
</dbReference>
<dbReference type="OrthoDB" id="9795188at2"/>
<sequence length="360" mass="39287">MRVTLQPLRPSDAAAVVAAEDEATVRWLSGGRSTVEGTADFVRRLDREAEQGAAKRAFGIWLDGACVGTVDYDPDVTDGLEPGDVNIAYGVAPRVRGRGIAVRAVELLCEVVRERGIGGRAVIRADVRNPASTRVAEKAGFTYLRDVTSSTERQDDGAPVTLRVYGRELVHGSRPGGGATDPEGVSCRLAAPGDDEILRRALHMAWRWDREWDEADFRHHVSRDAPDLYVDHFGMRAGDTGILAMATGPDERPIGAAWYRYFSNDRHREGFVDECTPEIVLAVGPEHRGQGIGGLLLERLLDLARRRGVARLSLHVDLGNDRALSLYRSRGFAPVSQTRKGLVMSLQMQLDSDAGAHDSA</sequence>
<evidence type="ECO:0000313" key="3">
    <source>
        <dbReference type="Proteomes" id="UP000023067"/>
    </source>
</evidence>
<dbReference type="PANTHER" id="PTHR43617:SF20">
    <property type="entry name" value="N-ALPHA-ACETYLTRANSFERASE RIMI"/>
    <property type="match status" value="1"/>
</dbReference>
<dbReference type="RefSeq" id="WP_051486399.1">
    <property type="nucleotide sequence ID" value="NZ_BAAAOW010000001.1"/>
</dbReference>
<proteinExistence type="predicted"/>
<comment type="caution">
    <text evidence="2">The sequence shown here is derived from an EMBL/GenBank/DDBJ whole genome shotgun (WGS) entry which is preliminary data.</text>
</comment>
<dbReference type="InterPro" id="IPR000182">
    <property type="entry name" value="GNAT_dom"/>
</dbReference>
<dbReference type="PANTHER" id="PTHR43617">
    <property type="entry name" value="L-AMINO ACID N-ACETYLTRANSFERASE"/>
    <property type="match status" value="1"/>
</dbReference>
<dbReference type="Pfam" id="PF00583">
    <property type="entry name" value="Acetyltransf_1"/>
    <property type="match status" value="1"/>
</dbReference>
<accession>Z9JXJ6</accession>
<dbReference type="PATRIC" id="fig|396014.3.peg.367"/>
<gene>
    <name evidence="2" type="ORF">BF93_06890</name>
</gene>
<feature type="domain" description="N-acetyltransferase" evidence="1">
    <location>
        <begin position="185"/>
        <end position="349"/>
    </location>
</feature>
<dbReference type="InterPro" id="IPR050276">
    <property type="entry name" value="MshD_Acetyltransferase"/>
</dbReference>
<name>Z9JXJ6_9MICO</name>
<dbReference type="PROSITE" id="PS51186">
    <property type="entry name" value="GNAT"/>
    <property type="match status" value="2"/>
</dbReference>
<feature type="domain" description="N-acetyltransferase" evidence="1">
    <location>
        <begin position="3"/>
        <end position="167"/>
    </location>
</feature>
<dbReference type="eggNOG" id="COG1670">
    <property type="taxonomic scope" value="Bacteria"/>
</dbReference>
<reference evidence="2 3" key="1">
    <citation type="submission" date="2014-02" db="EMBL/GenBank/DDBJ databases">
        <title>Genome sequence of Brachybacterium phenoliresistens strain W13A50.</title>
        <authorList>
            <person name="Wang X."/>
        </authorList>
    </citation>
    <scope>NUCLEOTIDE SEQUENCE [LARGE SCALE GENOMIC DNA]</scope>
    <source>
        <strain evidence="2 3">W13A50</strain>
    </source>
</reference>
<dbReference type="eggNOG" id="COG0456">
    <property type="taxonomic scope" value="Bacteria"/>
</dbReference>
<keyword evidence="3" id="KW-1185">Reference proteome</keyword>
<evidence type="ECO:0000313" key="2">
    <source>
        <dbReference type="EMBL" id="EWS82743.1"/>
    </source>
</evidence>
<dbReference type="InterPro" id="IPR016181">
    <property type="entry name" value="Acyl_CoA_acyltransferase"/>
</dbReference>
<dbReference type="Pfam" id="PF13302">
    <property type="entry name" value="Acetyltransf_3"/>
    <property type="match status" value="1"/>
</dbReference>
<dbReference type="SUPFAM" id="SSF55729">
    <property type="entry name" value="Acyl-CoA N-acyltransferases (Nat)"/>
    <property type="match status" value="2"/>
</dbReference>
<dbReference type="GO" id="GO:0008999">
    <property type="term" value="F:protein-N-terminal-alanine acetyltransferase activity"/>
    <property type="evidence" value="ECO:0007669"/>
    <property type="project" value="TreeGrafter"/>
</dbReference>
<organism evidence="2 3">
    <name type="scientific">Brachybacterium phenoliresistens</name>
    <dbReference type="NCBI Taxonomy" id="396014"/>
    <lineage>
        <taxon>Bacteria</taxon>
        <taxon>Bacillati</taxon>
        <taxon>Actinomycetota</taxon>
        <taxon>Actinomycetes</taxon>
        <taxon>Micrococcales</taxon>
        <taxon>Dermabacteraceae</taxon>
        <taxon>Brachybacterium</taxon>
    </lineage>
</organism>
<evidence type="ECO:0000259" key="1">
    <source>
        <dbReference type="PROSITE" id="PS51186"/>
    </source>
</evidence>